<feature type="transmembrane region" description="Helical" evidence="6">
    <location>
        <begin position="335"/>
        <end position="353"/>
    </location>
</feature>
<keyword evidence="5 6" id="KW-0472">Membrane</keyword>
<feature type="transmembrane region" description="Helical" evidence="6">
    <location>
        <begin position="206"/>
        <end position="226"/>
    </location>
</feature>
<dbReference type="Pfam" id="PF07690">
    <property type="entry name" value="MFS_1"/>
    <property type="match status" value="1"/>
</dbReference>
<evidence type="ECO:0000256" key="2">
    <source>
        <dbReference type="ARBA" id="ARBA00022448"/>
    </source>
</evidence>
<feature type="transmembrane region" description="Helical" evidence="6">
    <location>
        <begin position="109"/>
        <end position="131"/>
    </location>
</feature>
<dbReference type="PANTHER" id="PTHR42718:SF9">
    <property type="entry name" value="MAJOR FACILITATOR SUPERFAMILY MULTIDRUG TRANSPORTER MFSC"/>
    <property type="match status" value="1"/>
</dbReference>
<gene>
    <name evidence="8" type="ORF">MMUR_04090</name>
</gene>
<dbReference type="AlphaFoldDB" id="A0A7I9WEV7"/>
<comment type="subcellular location">
    <subcellularLocation>
        <location evidence="1">Cell membrane</location>
        <topology evidence="1">Multi-pass membrane protein</topology>
    </subcellularLocation>
</comment>
<evidence type="ECO:0000256" key="5">
    <source>
        <dbReference type="ARBA" id="ARBA00023136"/>
    </source>
</evidence>
<dbReference type="RefSeq" id="WP_193487986.1">
    <property type="nucleotide sequence ID" value="NZ_BAAAMC010000025.1"/>
</dbReference>
<organism evidence="8 9">
    <name type="scientific">Mycolicibacterium murale</name>
    <dbReference type="NCBI Taxonomy" id="182220"/>
    <lineage>
        <taxon>Bacteria</taxon>
        <taxon>Bacillati</taxon>
        <taxon>Actinomycetota</taxon>
        <taxon>Actinomycetes</taxon>
        <taxon>Mycobacteriales</taxon>
        <taxon>Mycobacteriaceae</taxon>
        <taxon>Mycolicibacterium</taxon>
    </lineage>
</organism>
<feature type="transmembrane region" description="Helical" evidence="6">
    <location>
        <begin position="143"/>
        <end position="167"/>
    </location>
</feature>
<evidence type="ECO:0000313" key="9">
    <source>
        <dbReference type="Proteomes" id="UP000465241"/>
    </source>
</evidence>
<dbReference type="Proteomes" id="UP000465241">
    <property type="component" value="Unassembled WGS sequence"/>
</dbReference>
<evidence type="ECO:0000313" key="8">
    <source>
        <dbReference type="EMBL" id="GFG56273.1"/>
    </source>
</evidence>
<feature type="transmembrane region" description="Helical" evidence="6">
    <location>
        <begin position="261"/>
        <end position="290"/>
    </location>
</feature>
<keyword evidence="3 6" id="KW-0812">Transmembrane</keyword>
<feature type="transmembrane region" description="Helical" evidence="6">
    <location>
        <begin position="232"/>
        <end position="249"/>
    </location>
</feature>
<keyword evidence="9" id="KW-1185">Reference proteome</keyword>
<dbReference type="InterPro" id="IPR011701">
    <property type="entry name" value="MFS"/>
</dbReference>
<evidence type="ECO:0000256" key="6">
    <source>
        <dbReference type="SAM" id="Phobius"/>
    </source>
</evidence>
<protein>
    <recommendedName>
        <fullName evidence="7">Major facilitator superfamily (MFS) profile domain-containing protein</fullName>
    </recommendedName>
</protein>
<dbReference type="InterPro" id="IPR036259">
    <property type="entry name" value="MFS_trans_sf"/>
</dbReference>
<reference evidence="8 9" key="1">
    <citation type="journal article" date="2019" name="Emerg. Microbes Infect.">
        <title>Comprehensive subspecies identification of 175 nontuberculous mycobacteria species based on 7547 genomic profiles.</title>
        <authorList>
            <person name="Matsumoto Y."/>
            <person name="Kinjo T."/>
            <person name="Motooka D."/>
            <person name="Nabeya D."/>
            <person name="Jung N."/>
            <person name="Uechi K."/>
            <person name="Horii T."/>
            <person name="Iida T."/>
            <person name="Fujita J."/>
            <person name="Nakamura S."/>
        </authorList>
    </citation>
    <scope>NUCLEOTIDE SEQUENCE [LARGE SCALE GENOMIC DNA]</scope>
    <source>
        <strain evidence="8 9">JCM 13392</strain>
    </source>
</reference>
<dbReference type="SUPFAM" id="SSF103473">
    <property type="entry name" value="MFS general substrate transporter"/>
    <property type="match status" value="1"/>
</dbReference>
<dbReference type="InterPro" id="IPR020846">
    <property type="entry name" value="MFS_dom"/>
</dbReference>
<dbReference type="PRINTS" id="PR01036">
    <property type="entry name" value="TCRTETB"/>
</dbReference>
<dbReference type="EMBL" id="BLKT01000003">
    <property type="protein sequence ID" value="GFG56273.1"/>
    <property type="molecule type" value="Genomic_DNA"/>
</dbReference>
<feature type="transmembrane region" description="Helical" evidence="6">
    <location>
        <begin position="302"/>
        <end position="323"/>
    </location>
</feature>
<evidence type="ECO:0000256" key="4">
    <source>
        <dbReference type="ARBA" id="ARBA00022989"/>
    </source>
</evidence>
<accession>A0A7I9WEV7</accession>
<sequence length="475" mass="48135">MLLSSSRSPRSLREGWPALLGLSAVFLVEMLDNSILTVALPTIGRELDASTAALGWVTGSYAVVFGGLMLLFGAVADRFGRRRIMLAGLTLLTIASLATGVVAGTGELIAVRVLMGVAAAMTAPGSAALAFRLFTDDTLRVRAMTLISTVGLVGLAVGPTVGGLVLAVAPWQVLLLVNAPVAVLAMIGIRFGIAADTDLHRAPLELTGAALATTAIVLALVAPTLFVSGTPMAWVVLAAAVAGAGLFVLRERSARHPLLDLALVARPLVSGGLAFKAAAGVATAGLGYLVTLQLQLDWGWPPALAALGMLPQVVVLLLGGLFVNPLVQRLGLERAGYLSAAAVVAGLAVYASFGTLGYAWVAVGLAMVAAGLRVVGVVAAVNVMRGLPENRTTIGAALTDTVTQVSSGAGVAVAATILAAVFAGNLTAPAWTSVQTEQFHAAVTIGGVTLTALAAVLVGWGFLRTRTADTIPTPP</sequence>
<keyword evidence="2" id="KW-0813">Transport</keyword>
<feature type="transmembrane region" description="Helical" evidence="6">
    <location>
        <begin position="359"/>
        <end position="384"/>
    </location>
</feature>
<dbReference type="PANTHER" id="PTHR42718">
    <property type="entry name" value="MAJOR FACILITATOR SUPERFAMILY MULTIDRUG TRANSPORTER MFSC"/>
    <property type="match status" value="1"/>
</dbReference>
<dbReference type="PROSITE" id="PS50850">
    <property type="entry name" value="MFS"/>
    <property type="match status" value="1"/>
</dbReference>
<feature type="transmembrane region" description="Helical" evidence="6">
    <location>
        <begin position="405"/>
        <end position="427"/>
    </location>
</feature>
<feature type="transmembrane region" description="Helical" evidence="6">
    <location>
        <begin position="173"/>
        <end position="194"/>
    </location>
</feature>
<proteinExistence type="predicted"/>
<evidence type="ECO:0000256" key="1">
    <source>
        <dbReference type="ARBA" id="ARBA00004651"/>
    </source>
</evidence>
<evidence type="ECO:0000259" key="7">
    <source>
        <dbReference type="PROSITE" id="PS50850"/>
    </source>
</evidence>
<evidence type="ECO:0000256" key="3">
    <source>
        <dbReference type="ARBA" id="ARBA00022692"/>
    </source>
</evidence>
<keyword evidence="4 6" id="KW-1133">Transmembrane helix</keyword>
<dbReference type="GO" id="GO:0005886">
    <property type="term" value="C:plasma membrane"/>
    <property type="evidence" value="ECO:0007669"/>
    <property type="project" value="UniProtKB-SubCell"/>
</dbReference>
<feature type="domain" description="Major facilitator superfamily (MFS) profile" evidence="7">
    <location>
        <begin position="18"/>
        <end position="467"/>
    </location>
</feature>
<feature type="transmembrane region" description="Helical" evidence="6">
    <location>
        <begin position="84"/>
        <end position="103"/>
    </location>
</feature>
<feature type="transmembrane region" description="Helical" evidence="6">
    <location>
        <begin position="439"/>
        <end position="463"/>
    </location>
</feature>
<dbReference type="Gene3D" id="1.20.1720.10">
    <property type="entry name" value="Multidrug resistance protein D"/>
    <property type="match status" value="1"/>
</dbReference>
<name>A0A7I9WEV7_9MYCO</name>
<comment type="caution">
    <text evidence="8">The sequence shown here is derived from an EMBL/GenBank/DDBJ whole genome shotgun (WGS) entry which is preliminary data.</text>
</comment>
<feature type="transmembrane region" description="Helical" evidence="6">
    <location>
        <begin position="53"/>
        <end position="72"/>
    </location>
</feature>
<dbReference type="GO" id="GO:0022857">
    <property type="term" value="F:transmembrane transporter activity"/>
    <property type="evidence" value="ECO:0007669"/>
    <property type="project" value="InterPro"/>
</dbReference>